<dbReference type="PROSITE" id="PS50893">
    <property type="entry name" value="ABC_TRANSPORTER_2"/>
    <property type="match status" value="2"/>
</dbReference>
<dbReference type="PROSITE" id="PS50929">
    <property type="entry name" value="ABC_TM1F"/>
    <property type="match status" value="2"/>
</dbReference>
<dbReference type="InterPro" id="IPR027417">
    <property type="entry name" value="P-loop_NTPase"/>
</dbReference>
<reference evidence="16" key="1">
    <citation type="submission" date="2022-07" db="EMBL/GenBank/DDBJ databases">
        <title>Phylogenomic reconstructions and comparative analyses of Kickxellomycotina fungi.</title>
        <authorList>
            <person name="Reynolds N.K."/>
            <person name="Stajich J.E."/>
            <person name="Barry K."/>
            <person name="Grigoriev I.V."/>
            <person name="Crous P."/>
            <person name="Smith M.E."/>
        </authorList>
    </citation>
    <scope>NUCLEOTIDE SEQUENCE</scope>
    <source>
        <strain evidence="16">RSA 567</strain>
    </source>
</reference>
<dbReference type="Gene3D" id="3.40.50.300">
    <property type="entry name" value="P-loop containing nucleotide triphosphate hydrolases"/>
    <property type="match status" value="2"/>
</dbReference>
<keyword evidence="6 13" id="KW-0812">Transmembrane</keyword>
<dbReference type="CDD" id="cd03250">
    <property type="entry name" value="ABCC_MRP_domain1"/>
    <property type="match status" value="1"/>
</dbReference>
<dbReference type="InterPro" id="IPR036640">
    <property type="entry name" value="ABC1_TM_sf"/>
</dbReference>
<dbReference type="CDD" id="cd18595">
    <property type="entry name" value="ABC_6TM_MRP1_2_3_6_D1_like"/>
    <property type="match status" value="1"/>
</dbReference>
<dbReference type="GO" id="GO:0016887">
    <property type="term" value="F:ATP hydrolysis activity"/>
    <property type="evidence" value="ECO:0007669"/>
    <property type="project" value="InterPro"/>
</dbReference>
<feature type="domain" description="ABC transporter" evidence="14">
    <location>
        <begin position="1289"/>
        <end position="1523"/>
    </location>
</feature>
<feature type="transmembrane region" description="Helical" evidence="13">
    <location>
        <begin position="1008"/>
        <end position="1032"/>
    </location>
</feature>
<comment type="caution">
    <text evidence="16">The sequence shown here is derived from an EMBL/GenBank/DDBJ whole genome shotgun (WGS) entry which is preliminary data.</text>
</comment>
<dbReference type="InterPro" id="IPR056227">
    <property type="entry name" value="TMD0_ABC"/>
</dbReference>
<keyword evidence="4" id="KW-0597">Phosphoprotein</keyword>
<feature type="transmembrane region" description="Helical" evidence="13">
    <location>
        <begin position="544"/>
        <end position="570"/>
    </location>
</feature>
<evidence type="ECO:0000256" key="4">
    <source>
        <dbReference type="ARBA" id="ARBA00022553"/>
    </source>
</evidence>
<keyword evidence="11 13" id="KW-1133">Transmembrane helix</keyword>
<evidence type="ECO:0000259" key="15">
    <source>
        <dbReference type="PROSITE" id="PS50929"/>
    </source>
</evidence>
<evidence type="ECO:0000259" key="14">
    <source>
        <dbReference type="PROSITE" id="PS50893"/>
    </source>
</evidence>
<keyword evidence="5" id="KW-0926">Vacuole</keyword>
<dbReference type="InterPro" id="IPR017871">
    <property type="entry name" value="ABC_transporter-like_CS"/>
</dbReference>
<dbReference type="FunFam" id="1.20.1560.10:FF:000001">
    <property type="entry name" value="ATP-binding cassette subfamily C member 1"/>
    <property type="match status" value="1"/>
</dbReference>
<evidence type="ECO:0000313" key="17">
    <source>
        <dbReference type="Proteomes" id="UP001151582"/>
    </source>
</evidence>
<evidence type="ECO:0000256" key="10">
    <source>
        <dbReference type="ARBA" id="ARBA00022967"/>
    </source>
</evidence>
<dbReference type="InterPro" id="IPR003439">
    <property type="entry name" value="ABC_transporter-like_ATP-bd"/>
</dbReference>
<keyword evidence="9" id="KW-0067">ATP-binding</keyword>
<evidence type="ECO:0000256" key="1">
    <source>
        <dbReference type="ARBA" id="ARBA00004128"/>
    </source>
</evidence>
<name>A0A9W8B756_9FUNG</name>
<evidence type="ECO:0000256" key="9">
    <source>
        <dbReference type="ARBA" id="ARBA00022840"/>
    </source>
</evidence>
<feature type="transmembrane region" description="Helical" evidence="13">
    <location>
        <begin position="424"/>
        <end position="445"/>
    </location>
</feature>
<feature type="transmembrane region" description="Helical" evidence="13">
    <location>
        <begin position="505"/>
        <end position="532"/>
    </location>
</feature>
<evidence type="ECO:0000256" key="13">
    <source>
        <dbReference type="SAM" id="Phobius"/>
    </source>
</evidence>
<dbReference type="FunFam" id="3.40.50.300:FF:000074">
    <property type="entry name" value="Multidrug resistance-associated protein 5 isoform 1"/>
    <property type="match status" value="1"/>
</dbReference>
<feature type="domain" description="ABC transmembrane type-1" evidence="15">
    <location>
        <begin position="282"/>
        <end position="571"/>
    </location>
</feature>
<dbReference type="Pfam" id="PF24357">
    <property type="entry name" value="TMD0_ABC"/>
    <property type="match status" value="1"/>
</dbReference>
<dbReference type="GO" id="GO:0005524">
    <property type="term" value="F:ATP binding"/>
    <property type="evidence" value="ECO:0007669"/>
    <property type="project" value="UniProtKB-KW"/>
</dbReference>
<evidence type="ECO:0000256" key="11">
    <source>
        <dbReference type="ARBA" id="ARBA00022989"/>
    </source>
</evidence>
<dbReference type="Proteomes" id="UP001151582">
    <property type="component" value="Unassembled WGS sequence"/>
</dbReference>
<evidence type="ECO:0008006" key="18">
    <source>
        <dbReference type="Google" id="ProtNLM"/>
    </source>
</evidence>
<keyword evidence="3" id="KW-0813">Transport</keyword>
<dbReference type="GO" id="GO:0140359">
    <property type="term" value="F:ABC-type transporter activity"/>
    <property type="evidence" value="ECO:0007669"/>
    <property type="project" value="InterPro"/>
</dbReference>
<evidence type="ECO:0000256" key="3">
    <source>
        <dbReference type="ARBA" id="ARBA00022448"/>
    </source>
</evidence>
<dbReference type="FunFam" id="3.40.50.300:FF:000450">
    <property type="entry name" value="ABC transporter C family member 2"/>
    <property type="match status" value="1"/>
</dbReference>
<evidence type="ECO:0000256" key="5">
    <source>
        <dbReference type="ARBA" id="ARBA00022554"/>
    </source>
</evidence>
<dbReference type="PROSITE" id="PS00211">
    <property type="entry name" value="ABC_TRANSPORTER_1"/>
    <property type="match status" value="2"/>
</dbReference>
<evidence type="ECO:0000256" key="2">
    <source>
        <dbReference type="ARBA" id="ARBA00009726"/>
    </source>
</evidence>
<dbReference type="SUPFAM" id="SSF52540">
    <property type="entry name" value="P-loop containing nucleoside triphosphate hydrolases"/>
    <property type="match status" value="2"/>
</dbReference>
<feature type="transmembrane region" description="Helical" evidence="13">
    <location>
        <begin position="397"/>
        <end position="418"/>
    </location>
</feature>
<dbReference type="InterPro" id="IPR050173">
    <property type="entry name" value="ABC_transporter_C-like"/>
</dbReference>
<feature type="transmembrane region" description="Helical" evidence="13">
    <location>
        <begin position="968"/>
        <end position="988"/>
    </location>
</feature>
<dbReference type="PANTHER" id="PTHR24223">
    <property type="entry name" value="ATP-BINDING CASSETTE SUB-FAMILY C"/>
    <property type="match status" value="1"/>
</dbReference>
<dbReference type="CDD" id="cd03244">
    <property type="entry name" value="ABCC_MRP_domain2"/>
    <property type="match status" value="1"/>
</dbReference>
<dbReference type="SMART" id="SM00382">
    <property type="entry name" value="AAA"/>
    <property type="match status" value="2"/>
</dbReference>
<keyword evidence="12 13" id="KW-0472">Membrane</keyword>
<evidence type="ECO:0000256" key="8">
    <source>
        <dbReference type="ARBA" id="ARBA00022741"/>
    </source>
</evidence>
<feature type="transmembrane region" description="Helical" evidence="13">
    <location>
        <begin position="73"/>
        <end position="91"/>
    </location>
</feature>
<evidence type="ECO:0000313" key="16">
    <source>
        <dbReference type="EMBL" id="KAJ1981339.1"/>
    </source>
</evidence>
<dbReference type="PANTHER" id="PTHR24223:SF443">
    <property type="entry name" value="MULTIDRUG-RESISTANCE LIKE PROTEIN 1, ISOFORM I"/>
    <property type="match status" value="1"/>
</dbReference>
<protein>
    <recommendedName>
        <fullName evidence="18">P-loop containing nucleoside triphosphate hydrolase protein</fullName>
    </recommendedName>
</protein>
<dbReference type="GO" id="GO:0042592">
    <property type="term" value="P:homeostatic process"/>
    <property type="evidence" value="ECO:0007669"/>
    <property type="project" value="UniProtKB-ARBA"/>
</dbReference>
<evidence type="ECO:0000256" key="7">
    <source>
        <dbReference type="ARBA" id="ARBA00022737"/>
    </source>
</evidence>
<keyword evidence="17" id="KW-1185">Reference proteome</keyword>
<dbReference type="SUPFAM" id="SSF90123">
    <property type="entry name" value="ABC transporter transmembrane region"/>
    <property type="match status" value="2"/>
</dbReference>
<feature type="transmembrane region" description="Helical" evidence="13">
    <location>
        <begin position="269"/>
        <end position="290"/>
    </location>
</feature>
<dbReference type="Pfam" id="PF00005">
    <property type="entry name" value="ABC_tran"/>
    <property type="match status" value="2"/>
</dbReference>
<comment type="similarity">
    <text evidence="2">Belongs to the ABC transporter superfamily. ABCC family. Conjugate transporter (TC 3.A.1.208) subfamily.</text>
</comment>
<dbReference type="OrthoDB" id="6500128at2759"/>
<proteinExistence type="inferred from homology"/>
<keyword evidence="8" id="KW-0547">Nucleotide-binding</keyword>
<gene>
    <name evidence="16" type="ORF">H4R34_002105</name>
</gene>
<feature type="transmembrane region" description="Helical" evidence="13">
    <location>
        <begin position="153"/>
        <end position="175"/>
    </location>
</feature>
<evidence type="ECO:0000256" key="6">
    <source>
        <dbReference type="ARBA" id="ARBA00022692"/>
    </source>
</evidence>
<keyword evidence="10" id="KW-1278">Translocase</keyword>
<feature type="transmembrane region" description="Helical" evidence="13">
    <location>
        <begin position="324"/>
        <end position="345"/>
    </location>
</feature>
<dbReference type="InterPro" id="IPR003593">
    <property type="entry name" value="AAA+_ATPase"/>
</dbReference>
<dbReference type="Pfam" id="PF00664">
    <property type="entry name" value="ABC_membrane"/>
    <property type="match status" value="2"/>
</dbReference>
<organism evidence="16 17">
    <name type="scientific">Dimargaris verticillata</name>
    <dbReference type="NCBI Taxonomy" id="2761393"/>
    <lineage>
        <taxon>Eukaryota</taxon>
        <taxon>Fungi</taxon>
        <taxon>Fungi incertae sedis</taxon>
        <taxon>Zoopagomycota</taxon>
        <taxon>Kickxellomycotina</taxon>
        <taxon>Dimargaritomycetes</taxon>
        <taxon>Dimargaritales</taxon>
        <taxon>Dimargaritaceae</taxon>
        <taxon>Dimargaris</taxon>
    </lineage>
</organism>
<feature type="domain" description="ABC transmembrane type-1" evidence="15">
    <location>
        <begin position="968"/>
        <end position="1252"/>
    </location>
</feature>
<dbReference type="FunFam" id="1.20.1560.10:FF:000020">
    <property type="entry name" value="ABC metal ion transporter"/>
    <property type="match status" value="1"/>
</dbReference>
<dbReference type="Gene3D" id="1.20.1560.10">
    <property type="entry name" value="ABC transporter type 1, transmembrane domain"/>
    <property type="match status" value="2"/>
</dbReference>
<dbReference type="EMBL" id="JANBQB010000129">
    <property type="protein sequence ID" value="KAJ1981339.1"/>
    <property type="molecule type" value="Genomic_DNA"/>
</dbReference>
<sequence>MPTPWTCRDPDGWGPLSSNRPRDLTPCFEDGVLGLGLQLGFALACVARLVALHGRPLLPTVLTHNWQYWTKQILYAVAIVASGVLIAGIAPQVDVSGLFYLSQVCTTVLAAVLHSYEHNRSMAVPKVLSLYWSLNIAVQSLRLRTWYLEGFDTYPLVAVLAQIIIVGASTVLALVEWLPRQPDGGYTSLDVTSDLDDFADSDLDCPVDRASLLSRVTFSWLSPLLALGYQKPLEQDDLWPLPHSLQTRHVANTFHERWTKERRTAKPSLFWVLATTFGAPFLLGGLIKLFNDLLMYVQPQLLSLLIKFVQTQKTDPANTATYGYMIPVTMLLVGLLQVVCLHQYFQLTAEVGIRIRTALVTAIYQKALWLANSTQQQFTVGEIVNRMSIDAQDISQMITYGHMVWSPIFQMGLALYFLHQTLGWSIFVGVGVMVLFMPANAYTMIKQRDIQRQEMKYKDARIKLMDEILNGIKVIKLYAWELPFMNKVRAIRDDLELTNLRRFSLLYAVQSLLMQALPSLVSLVTFAVYALVDGESHGPLTADLIFVSIALFNLLRFPLNFLPMILGFIVSSGVAFNRIYTFLLSGELDPTTVEQVDFIAPLANPLAKSQLDNTTAPCMVQLNGATMHWSLSPENRAAEPILSDITLECHRRELVAVIGRVGSGKSSLMSAILGDMEKSAGTIKLRGQVAYAPQQPWIMNATLRENILFGHRYDPHFYQQAIQACGLQQDFDMLPAGDLTEIGEKGINLSGGQKARVSLARAVYARADVYLLDDPLSAVDAHVGQHIVKHVLGPQGLLKGRARILVTHAIHVLDQANRIVMLRNGCIAEQGSFADLMAHRGEVFKLVGEFGDSASQTATPQSSSQSGSSTNLATGLITPAALPDTTKAPLLDEEFDWDPAVPRTLQALTDAGSLARGSLASSRELLHRRNETQQSQEGLMSTEGSQRGSVQWGVYKAYFKACSPPMMLLYLGGALLQCVVNAGTDFWLKVWSNANADAKEPVDNTYYLGVYAGLALFAAVCAAIAPLILWVFCAIRAAKQTHEALLYSVLRSPMSFFDTTPLGRILNRFSKDQTTLDQMLPRTLDHYVMTLIRLVMIVAVVLMSTPLISVLLIPLSVAFRYLQRYYLTSSLELKRLDSVSRSPIYAQFQETLGGASTIRAYRQTHRFARENEYRLDLNQQAYFPYISLNRWLAVRLETIGALMVFSVSLLAVFMCLHYGDVDTGLVGLAVSYSLTIAETLNWCVRQYCELENNIVSMERIQEYSQLPSEAPEVRADTRPSPSWPEKGTVEFTDYATRYRPELDLTLQDVGFTAQAGEKVGIVGRTGAGKSSLTLALFRIVEASRGRIIIDGVDIAKLGLYDLRSRLTIIPQDPVLFAGTVRENLDPLQAHDDQALWDALECVHLKVYVQAQADQLEHVVAQNGANFSVGQRQLICLARALLRRTKVLVLDEATAAIDVETDELIQQTIRHEFRDCTVLTIAHRINTVMDSDRILVMDQGQVAEFAPPQQLLANPDSLFYKLAKEAGQTS</sequence>
<feature type="transmembrane region" description="Helical" evidence="13">
    <location>
        <begin position="1086"/>
        <end position="1119"/>
    </location>
</feature>
<dbReference type="CDD" id="cd18603">
    <property type="entry name" value="ABC_6TM_MRP1_2_3_6_D2_like"/>
    <property type="match status" value="1"/>
</dbReference>
<comment type="subcellular location">
    <subcellularLocation>
        <location evidence="1">Vacuole membrane</location>
        <topology evidence="1">Multi-pass membrane protein</topology>
    </subcellularLocation>
</comment>
<dbReference type="InterPro" id="IPR011527">
    <property type="entry name" value="ABC1_TM_dom"/>
</dbReference>
<dbReference type="GO" id="GO:0000329">
    <property type="term" value="C:fungal-type vacuole membrane"/>
    <property type="evidence" value="ECO:0007669"/>
    <property type="project" value="UniProtKB-ARBA"/>
</dbReference>
<keyword evidence="7" id="KW-0677">Repeat</keyword>
<feature type="transmembrane region" description="Helical" evidence="13">
    <location>
        <begin position="32"/>
        <end position="52"/>
    </location>
</feature>
<evidence type="ECO:0000256" key="12">
    <source>
        <dbReference type="ARBA" id="ARBA00023136"/>
    </source>
</evidence>
<accession>A0A9W8B756</accession>
<feature type="domain" description="ABC transporter" evidence="14">
    <location>
        <begin position="620"/>
        <end position="849"/>
    </location>
</feature>